<keyword evidence="3 6" id="KW-0812">Transmembrane</keyword>
<evidence type="ECO:0000256" key="4">
    <source>
        <dbReference type="ARBA" id="ARBA00022989"/>
    </source>
</evidence>
<dbReference type="Gene3D" id="1.20.1250.20">
    <property type="entry name" value="MFS general substrate transporter like domains"/>
    <property type="match status" value="1"/>
</dbReference>
<feature type="transmembrane region" description="Helical" evidence="6">
    <location>
        <begin position="75"/>
        <end position="93"/>
    </location>
</feature>
<name>A0AAW8J8R2_9GAMM</name>
<feature type="transmembrane region" description="Helical" evidence="6">
    <location>
        <begin position="99"/>
        <end position="120"/>
    </location>
</feature>
<dbReference type="GO" id="GO:0016020">
    <property type="term" value="C:membrane"/>
    <property type="evidence" value="ECO:0007669"/>
    <property type="project" value="UniProtKB-SubCell"/>
</dbReference>
<keyword evidence="4 6" id="KW-1133">Transmembrane helix</keyword>
<feature type="transmembrane region" description="Helical" evidence="6">
    <location>
        <begin position="244"/>
        <end position="266"/>
    </location>
</feature>
<evidence type="ECO:0000259" key="7">
    <source>
        <dbReference type="PROSITE" id="PS50850"/>
    </source>
</evidence>
<dbReference type="InterPro" id="IPR050930">
    <property type="entry name" value="MFS_Vesicular_Transporter"/>
</dbReference>
<feature type="transmembrane region" description="Helical" evidence="6">
    <location>
        <begin position="308"/>
        <end position="329"/>
    </location>
</feature>
<dbReference type="PANTHER" id="PTHR23506:SF26">
    <property type="entry name" value="MFS-TYPE TRANSPORTER SLC18B1"/>
    <property type="match status" value="1"/>
</dbReference>
<feature type="transmembrane region" description="Helical" evidence="6">
    <location>
        <begin position="165"/>
        <end position="183"/>
    </location>
</feature>
<dbReference type="CDD" id="cd06174">
    <property type="entry name" value="MFS"/>
    <property type="match status" value="1"/>
</dbReference>
<comment type="caution">
    <text evidence="8">The sequence shown here is derived from an EMBL/GenBank/DDBJ whole genome shotgun (WGS) entry which is preliminary data.</text>
</comment>
<evidence type="ECO:0000256" key="1">
    <source>
        <dbReference type="ARBA" id="ARBA00004141"/>
    </source>
</evidence>
<sequence>MQVQVFRSPELWIIVAGYSAAVHVGKLSPAIPVFRQAFDLSLLQAGLALSLVQAAGMLFALLIGAFSAHIGLKRCLITGLCALGLASSSSLLIDHVVSLFFFRFIEGLGFLLVTLSAPAILKQICAPETMSLKMGIWSSYMGLGVCLALLSIPVLFQYFDWKSVWFFLGIFSFLLAFCCHRFVHVARPSTSFDFSAFWDTVKVTIRHPPIVCLALIFACYTSQWLTMIGFLPSIYLSHHIRLELAGVLTAGVAFVNVVGTLTAGYLMQRGMKSKQLMIFGFSMMCLGSWLALEDAIILPFALQYLGVIFFSLFGGFIPTVVFAICLNCAPRANAVASSFGLVLQVSALGQFMIPPLSGLLVGHTHDWSNIAWISTVLSATGIVIVTLLMTRYQKIA</sequence>
<proteinExistence type="predicted"/>
<feature type="transmembrane region" description="Helical" evidence="6">
    <location>
        <begin position="43"/>
        <end position="63"/>
    </location>
</feature>
<feature type="transmembrane region" description="Helical" evidence="6">
    <location>
        <begin position="210"/>
        <end position="232"/>
    </location>
</feature>
<dbReference type="GO" id="GO:0022857">
    <property type="term" value="F:transmembrane transporter activity"/>
    <property type="evidence" value="ECO:0007669"/>
    <property type="project" value="InterPro"/>
</dbReference>
<dbReference type="InterPro" id="IPR036259">
    <property type="entry name" value="MFS_trans_sf"/>
</dbReference>
<dbReference type="PANTHER" id="PTHR23506">
    <property type="entry name" value="GH10249P"/>
    <property type="match status" value="1"/>
</dbReference>
<protein>
    <submittedName>
        <fullName evidence="8">MFS transporter</fullName>
    </submittedName>
</protein>
<keyword evidence="2" id="KW-0813">Transport</keyword>
<comment type="subcellular location">
    <subcellularLocation>
        <location evidence="1">Membrane</location>
        <topology evidence="1">Multi-pass membrane protein</topology>
    </subcellularLocation>
</comment>
<feature type="transmembrane region" description="Helical" evidence="6">
    <location>
        <begin position="12"/>
        <end position="31"/>
    </location>
</feature>
<dbReference type="RefSeq" id="WP_308981454.1">
    <property type="nucleotide sequence ID" value="NZ_JAVIDL010000014.1"/>
</dbReference>
<dbReference type="Proteomes" id="UP001243844">
    <property type="component" value="Unassembled WGS sequence"/>
</dbReference>
<dbReference type="InterPro" id="IPR020846">
    <property type="entry name" value="MFS_dom"/>
</dbReference>
<dbReference type="InterPro" id="IPR011701">
    <property type="entry name" value="MFS"/>
</dbReference>
<evidence type="ECO:0000256" key="6">
    <source>
        <dbReference type="SAM" id="Phobius"/>
    </source>
</evidence>
<feature type="domain" description="Major facilitator superfamily (MFS) profile" evidence="7">
    <location>
        <begin position="5"/>
        <end position="393"/>
    </location>
</feature>
<dbReference type="EMBL" id="JAVIDL010000014">
    <property type="protein sequence ID" value="MDQ8935873.1"/>
    <property type="molecule type" value="Genomic_DNA"/>
</dbReference>
<feature type="transmembrane region" description="Helical" evidence="6">
    <location>
        <begin position="341"/>
        <end position="364"/>
    </location>
</feature>
<accession>A0AAW8J8R2</accession>
<feature type="transmembrane region" description="Helical" evidence="6">
    <location>
        <begin position="278"/>
        <end position="302"/>
    </location>
</feature>
<dbReference type="SUPFAM" id="SSF103473">
    <property type="entry name" value="MFS general substrate transporter"/>
    <property type="match status" value="1"/>
</dbReference>
<organism evidence="8 9">
    <name type="scientific">Acinetobacter rudis</name>
    <dbReference type="NCBI Taxonomy" id="632955"/>
    <lineage>
        <taxon>Bacteria</taxon>
        <taxon>Pseudomonadati</taxon>
        <taxon>Pseudomonadota</taxon>
        <taxon>Gammaproteobacteria</taxon>
        <taxon>Moraxellales</taxon>
        <taxon>Moraxellaceae</taxon>
        <taxon>Acinetobacter</taxon>
    </lineage>
</organism>
<dbReference type="PROSITE" id="PS50850">
    <property type="entry name" value="MFS"/>
    <property type="match status" value="1"/>
</dbReference>
<evidence type="ECO:0000256" key="5">
    <source>
        <dbReference type="ARBA" id="ARBA00023136"/>
    </source>
</evidence>
<feature type="transmembrane region" description="Helical" evidence="6">
    <location>
        <begin position="140"/>
        <end position="159"/>
    </location>
</feature>
<evidence type="ECO:0000256" key="2">
    <source>
        <dbReference type="ARBA" id="ARBA00022448"/>
    </source>
</evidence>
<gene>
    <name evidence="8" type="ORF">RFH47_09025</name>
</gene>
<feature type="transmembrane region" description="Helical" evidence="6">
    <location>
        <begin position="370"/>
        <end position="390"/>
    </location>
</feature>
<reference evidence="8" key="1">
    <citation type="submission" date="2023-08" db="EMBL/GenBank/DDBJ databases">
        <title>Emergence of clinically-relevant ST2 carbapenem-resistant Acinetobacter baumannii strains in hospital sewages in Zhejiang, East of China.</title>
        <authorList>
            <person name="Kaichao C."/>
            <person name="Zhang R."/>
        </authorList>
    </citation>
    <scope>NUCLEOTIDE SEQUENCE</scope>
    <source>
        <strain evidence="8">M-RB-37</strain>
    </source>
</reference>
<dbReference type="Pfam" id="PF07690">
    <property type="entry name" value="MFS_1"/>
    <property type="match status" value="1"/>
</dbReference>
<evidence type="ECO:0000256" key="3">
    <source>
        <dbReference type="ARBA" id="ARBA00022692"/>
    </source>
</evidence>
<dbReference type="AlphaFoldDB" id="A0AAW8J8R2"/>
<evidence type="ECO:0000313" key="8">
    <source>
        <dbReference type="EMBL" id="MDQ8935873.1"/>
    </source>
</evidence>
<evidence type="ECO:0000313" key="9">
    <source>
        <dbReference type="Proteomes" id="UP001243844"/>
    </source>
</evidence>
<keyword evidence="5 6" id="KW-0472">Membrane</keyword>